<comment type="caution">
    <text evidence="2">The sequence shown here is derived from an EMBL/GenBank/DDBJ whole genome shotgun (WGS) entry which is preliminary data.</text>
</comment>
<dbReference type="Gene3D" id="3.40.50.11460">
    <property type="match status" value="1"/>
</dbReference>
<dbReference type="EMBL" id="JAAGMP010000205">
    <property type="protein sequence ID" value="NEC17377.1"/>
    <property type="molecule type" value="Genomic_DNA"/>
</dbReference>
<dbReference type="InterPro" id="IPR055123">
    <property type="entry name" value="SpnB-like_Rossmann"/>
</dbReference>
<organism evidence="2 3">
    <name type="scientific">Streptomyces parvus</name>
    <dbReference type="NCBI Taxonomy" id="66428"/>
    <lineage>
        <taxon>Bacteria</taxon>
        <taxon>Bacillati</taxon>
        <taxon>Actinomycetota</taxon>
        <taxon>Actinomycetes</taxon>
        <taxon>Kitasatosporales</taxon>
        <taxon>Streptomycetaceae</taxon>
        <taxon>Streptomyces</taxon>
    </lineage>
</organism>
<dbReference type="InterPro" id="IPR036291">
    <property type="entry name" value="NAD(P)-bd_dom_sf"/>
</dbReference>
<feature type="domain" description="Polyketide synthase extender module SpnB-like Rossmann fold" evidence="1">
    <location>
        <begin position="6"/>
        <end position="83"/>
    </location>
</feature>
<dbReference type="RefSeq" id="WP_421673817.1">
    <property type="nucleotide sequence ID" value="NZ_JAAGMP010000205.1"/>
</dbReference>
<evidence type="ECO:0000313" key="2">
    <source>
        <dbReference type="EMBL" id="NEC17377.1"/>
    </source>
</evidence>
<name>A0A7K3RQ83_9ACTN</name>
<sequence length="92" mass="9505">ERLRTSRLVVLTGGAVALPGEDVSDLGAAAVHGLIRSAQSEEPGRLLLVDGDAEPDALDLLPRIVGLNESSVAVRGGTALLPRLARADRGED</sequence>
<reference evidence="2 3" key="1">
    <citation type="submission" date="2020-01" db="EMBL/GenBank/DDBJ databases">
        <title>Insect and environment-associated Actinomycetes.</title>
        <authorList>
            <person name="Currrie C."/>
            <person name="Chevrette M."/>
            <person name="Carlson C."/>
            <person name="Stubbendieck R."/>
            <person name="Wendt-Pienkowski E."/>
        </authorList>
    </citation>
    <scope>NUCLEOTIDE SEQUENCE [LARGE SCALE GENOMIC DNA]</scope>
    <source>
        <strain evidence="2 3">SID7590</strain>
    </source>
</reference>
<feature type="non-terminal residue" evidence="2">
    <location>
        <position position="1"/>
    </location>
</feature>
<feature type="non-terminal residue" evidence="2">
    <location>
        <position position="92"/>
    </location>
</feature>
<protein>
    <submittedName>
        <fullName evidence="2">Polyketide synthase</fullName>
    </submittedName>
</protein>
<dbReference type="SUPFAM" id="SSF51735">
    <property type="entry name" value="NAD(P)-binding Rossmann-fold domains"/>
    <property type="match status" value="1"/>
</dbReference>
<accession>A0A7K3RQ83</accession>
<gene>
    <name evidence="2" type="ORF">G3I50_03715</name>
</gene>
<dbReference type="AlphaFoldDB" id="A0A7K3RQ83"/>
<evidence type="ECO:0000259" key="1">
    <source>
        <dbReference type="Pfam" id="PF22953"/>
    </source>
</evidence>
<proteinExistence type="predicted"/>
<dbReference type="Pfam" id="PF22953">
    <property type="entry name" value="SpnB_Rossmann"/>
    <property type="match status" value="1"/>
</dbReference>
<evidence type="ECO:0000313" key="3">
    <source>
        <dbReference type="Proteomes" id="UP000469670"/>
    </source>
</evidence>
<dbReference type="Proteomes" id="UP000469670">
    <property type="component" value="Unassembled WGS sequence"/>
</dbReference>